<dbReference type="EMBL" id="UZAN01047990">
    <property type="protein sequence ID" value="VDP85989.1"/>
    <property type="molecule type" value="Genomic_DNA"/>
</dbReference>
<dbReference type="AlphaFoldDB" id="A0A183AS66"/>
<evidence type="ECO:0000313" key="3">
    <source>
        <dbReference type="Proteomes" id="UP000272942"/>
    </source>
</evidence>
<evidence type="ECO:0000313" key="2">
    <source>
        <dbReference type="EMBL" id="VDP85989.1"/>
    </source>
</evidence>
<protein>
    <submittedName>
        <fullName evidence="2 4">Uncharacterized protein</fullName>
    </submittedName>
</protein>
<reference evidence="4" key="1">
    <citation type="submission" date="2016-06" db="UniProtKB">
        <authorList>
            <consortium name="WormBaseParasite"/>
        </authorList>
    </citation>
    <scope>IDENTIFICATION</scope>
</reference>
<accession>A0A183AS66</accession>
<evidence type="ECO:0000256" key="1">
    <source>
        <dbReference type="SAM" id="MobiDB-lite"/>
    </source>
</evidence>
<proteinExistence type="predicted"/>
<sequence length="154" mass="17042">MQQGVHANAELRRPEAMQRPLAVGPGVETRDQGVLRGGPSHLLRASSRRIQHRSRTALKKRSEVREFTPVRPYSACAAEFSKSSTNARASPSAKNSGHATYILILSTAPVLQFQKSVLVEDSYLLSITFEIWLNGHSYNKISHSEQGCRIPTCT</sequence>
<name>A0A183AS66_9TREM</name>
<reference evidence="2 3" key="2">
    <citation type="submission" date="2018-11" db="EMBL/GenBank/DDBJ databases">
        <authorList>
            <consortium name="Pathogen Informatics"/>
        </authorList>
    </citation>
    <scope>NUCLEOTIDE SEQUENCE [LARGE SCALE GENOMIC DNA]</scope>
    <source>
        <strain evidence="2 3">Egypt</strain>
    </source>
</reference>
<gene>
    <name evidence="2" type="ORF">ECPE_LOCUS9801</name>
</gene>
<evidence type="ECO:0000313" key="4">
    <source>
        <dbReference type="WBParaSite" id="ECPE_0000983201-mRNA-1"/>
    </source>
</evidence>
<dbReference type="Proteomes" id="UP000272942">
    <property type="component" value="Unassembled WGS sequence"/>
</dbReference>
<dbReference type="WBParaSite" id="ECPE_0000983201-mRNA-1">
    <property type="protein sequence ID" value="ECPE_0000983201-mRNA-1"/>
    <property type="gene ID" value="ECPE_0000983201"/>
</dbReference>
<keyword evidence="3" id="KW-1185">Reference proteome</keyword>
<feature type="region of interest" description="Disordered" evidence="1">
    <location>
        <begin position="1"/>
        <end position="39"/>
    </location>
</feature>
<organism evidence="4">
    <name type="scientific">Echinostoma caproni</name>
    <dbReference type="NCBI Taxonomy" id="27848"/>
    <lineage>
        <taxon>Eukaryota</taxon>
        <taxon>Metazoa</taxon>
        <taxon>Spiralia</taxon>
        <taxon>Lophotrochozoa</taxon>
        <taxon>Platyhelminthes</taxon>
        <taxon>Trematoda</taxon>
        <taxon>Digenea</taxon>
        <taxon>Plagiorchiida</taxon>
        <taxon>Echinostomata</taxon>
        <taxon>Echinostomatoidea</taxon>
        <taxon>Echinostomatidae</taxon>
        <taxon>Echinostoma</taxon>
    </lineage>
</organism>